<dbReference type="EMBL" id="JBDJPC010000010">
    <property type="protein sequence ID" value="KAL1490307.1"/>
    <property type="molecule type" value="Genomic_DNA"/>
</dbReference>
<keyword evidence="2" id="KW-1185">Reference proteome</keyword>
<evidence type="ECO:0000313" key="2">
    <source>
        <dbReference type="Proteomes" id="UP001566132"/>
    </source>
</evidence>
<sequence length="161" mass="18602">MFLSRIAKTKVPSSTSILEQQAPAFCEISYEINKKLALQKVRYDKQSKDLEKFNIGDSVVIQNKNKWERGRVVRILDATPYVVEDSLERELCRNRIFLRKFTPAQSQTVENSVISQFYCATVLRCLFLQHVLFVLCGPKSKNRADITLVMKIEDGLKFSLH</sequence>
<comment type="caution">
    <text evidence="1">The sequence shown here is derived from an EMBL/GenBank/DDBJ whole genome shotgun (WGS) entry which is preliminary data.</text>
</comment>
<dbReference type="Proteomes" id="UP001566132">
    <property type="component" value="Unassembled WGS sequence"/>
</dbReference>
<organism evidence="1 2">
    <name type="scientific">Hypothenemus hampei</name>
    <name type="common">Coffee berry borer</name>
    <dbReference type="NCBI Taxonomy" id="57062"/>
    <lineage>
        <taxon>Eukaryota</taxon>
        <taxon>Metazoa</taxon>
        <taxon>Ecdysozoa</taxon>
        <taxon>Arthropoda</taxon>
        <taxon>Hexapoda</taxon>
        <taxon>Insecta</taxon>
        <taxon>Pterygota</taxon>
        <taxon>Neoptera</taxon>
        <taxon>Endopterygota</taxon>
        <taxon>Coleoptera</taxon>
        <taxon>Polyphaga</taxon>
        <taxon>Cucujiformia</taxon>
        <taxon>Curculionidae</taxon>
        <taxon>Scolytinae</taxon>
        <taxon>Hypothenemus</taxon>
    </lineage>
</organism>
<dbReference type="AlphaFoldDB" id="A0ABD1E8M8"/>
<accession>A0ABD1E8M8</accession>
<gene>
    <name evidence="1" type="ORF">ABEB36_013023</name>
</gene>
<protein>
    <submittedName>
        <fullName evidence="1">Uncharacterized protein</fullName>
    </submittedName>
</protein>
<evidence type="ECO:0000313" key="1">
    <source>
        <dbReference type="EMBL" id="KAL1490307.1"/>
    </source>
</evidence>
<name>A0ABD1E8M8_HYPHA</name>
<proteinExistence type="predicted"/>
<reference evidence="1 2" key="1">
    <citation type="submission" date="2024-05" db="EMBL/GenBank/DDBJ databases">
        <title>Genetic variation in Jamaican populations of the coffee berry borer (Hypothenemus hampei).</title>
        <authorList>
            <person name="Errbii M."/>
            <person name="Myrie A."/>
        </authorList>
    </citation>
    <scope>NUCLEOTIDE SEQUENCE [LARGE SCALE GENOMIC DNA]</scope>
    <source>
        <strain evidence="1">JA-Hopewell-2020-01-JO</strain>
        <tissue evidence="1">Whole body</tissue>
    </source>
</reference>